<dbReference type="RefSeq" id="WP_145076008.1">
    <property type="nucleotide sequence ID" value="NZ_CP036298.1"/>
</dbReference>
<organism evidence="3 4">
    <name type="scientific">Aureliella helgolandensis</name>
    <dbReference type="NCBI Taxonomy" id="2527968"/>
    <lineage>
        <taxon>Bacteria</taxon>
        <taxon>Pseudomonadati</taxon>
        <taxon>Planctomycetota</taxon>
        <taxon>Planctomycetia</taxon>
        <taxon>Pirellulales</taxon>
        <taxon>Pirellulaceae</taxon>
        <taxon>Aureliella</taxon>
    </lineage>
</organism>
<keyword evidence="1 3" id="KW-0378">Hydrolase</keyword>
<evidence type="ECO:0000259" key="2">
    <source>
        <dbReference type="Pfam" id="PF07228"/>
    </source>
</evidence>
<dbReference type="PANTHER" id="PTHR43156">
    <property type="entry name" value="STAGE II SPORULATION PROTEIN E-RELATED"/>
    <property type="match status" value="1"/>
</dbReference>
<proteinExistence type="predicted"/>
<dbReference type="PANTHER" id="PTHR43156:SF2">
    <property type="entry name" value="STAGE II SPORULATION PROTEIN E"/>
    <property type="match status" value="1"/>
</dbReference>
<dbReference type="InterPro" id="IPR036457">
    <property type="entry name" value="PPM-type-like_dom_sf"/>
</dbReference>
<dbReference type="KEGG" id="ahel:Q31a_15480"/>
<feature type="domain" description="PPM-type phosphatase" evidence="2">
    <location>
        <begin position="98"/>
        <end position="258"/>
    </location>
</feature>
<keyword evidence="4" id="KW-1185">Reference proteome</keyword>
<protein>
    <submittedName>
        <fullName evidence="3">Phosphoserine phosphatase RsbU</fullName>
        <ecNumber evidence="3">3.1.3.3</ecNumber>
    </submittedName>
</protein>
<reference evidence="3 4" key="1">
    <citation type="submission" date="2019-02" db="EMBL/GenBank/DDBJ databases">
        <title>Deep-cultivation of Planctomycetes and their phenomic and genomic characterization uncovers novel biology.</title>
        <authorList>
            <person name="Wiegand S."/>
            <person name="Jogler M."/>
            <person name="Boedeker C."/>
            <person name="Pinto D."/>
            <person name="Vollmers J."/>
            <person name="Rivas-Marin E."/>
            <person name="Kohn T."/>
            <person name="Peeters S.H."/>
            <person name="Heuer A."/>
            <person name="Rast P."/>
            <person name="Oberbeckmann S."/>
            <person name="Bunk B."/>
            <person name="Jeske O."/>
            <person name="Meyerdierks A."/>
            <person name="Storesund J.E."/>
            <person name="Kallscheuer N."/>
            <person name="Luecker S."/>
            <person name="Lage O.M."/>
            <person name="Pohl T."/>
            <person name="Merkel B.J."/>
            <person name="Hornburger P."/>
            <person name="Mueller R.-W."/>
            <person name="Bruemmer F."/>
            <person name="Labrenz M."/>
            <person name="Spormann A.M."/>
            <person name="Op den Camp H."/>
            <person name="Overmann J."/>
            <person name="Amann R."/>
            <person name="Jetten M.S.M."/>
            <person name="Mascher T."/>
            <person name="Medema M.H."/>
            <person name="Devos D.P."/>
            <person name="Kaster A.-K."/>
            <person name="Ovreas L."/>
            <person name="Rohde M."/>
            <person name="Galperin M.Y."/>
            <person name="Jogler C."/>
        </authorList>
    </citation>
    <scope>NUCLEOTIDE SEQUENCE [LARGE SCALE GENOMIC DNA]</scope>
    <source>
        <strain evidence="3 4">Q31a</strain>
    </source>
</reference>
<dbReference type="Proteomes" id="UP000318017">
    <property type="component" value="Chromosome"/>
</dbReference>
<dbReference type="GO" id="GO:0016791">
    <property type="term" value="F:phosphatase activity"/>
    <property type="evidence" value="ECO:0007669"/>
    <property type="project" value="TreeGrafter"/>
</dbReference>
<dbReference type="OrthoDB" id="9811749at2"/>
<dbReference type="Pfam" id="PF07228">
    <property type="entry name" value="SpoIIE"/>
    <property type="match status" value="1"/>
</dbReference>
<name>A0A518G3W3_9BACT</name>
<evidence type="ECO:0000313" key="4">
    <source>
        <dbReference type="Proteomes" id="UP000318017"/>
    </source>
</evidence>
<dbReference type="Gene3D" id="3.60.40.10">
    <property type="entry name" value="PPM-type phosphatase domain"/>
    <property type="match status" value="1"/>
</dbReference>
<evidence type="ECO:0000256" key="1">
    <source>
        <dbReference type="ARBA" id="ARBA00022801"/>
    </source>
</evidence>
<dbReference type="EC" id="3.1.3.3" evidence="3"/>
<dbReference type="EMBL" id="CP036298">
    <property type="protein sequence ID" value="QDV23250.1"/>
    <property type="molecule type" value="Genomic_DNA"/>
</dbReference>
<dbReference type="InterPro" id="IPR001932">
    <property type="entry name" value="PPM-type_phosphatase-like_dom"/>
</dbReference>
<sequence>MPTEQHDPRNRLHCMEVQGGHGTDSQFFRRPGLDVWIWNQSRQDAKVEGGDIHYVSSCASGRITRMLMADVGGVNNHFADVACRLRDVMVRNINAIAQSSAVRQMTAQLDSTSQQGGFASVLLSTFFAPTRSWTVCNAGHPPPLLYQSVKGEWAALKPLSSELPPAADYAGNVDVSEYQNFKLRLDAGDMFFCYSNSLTECRQSNGRMMGVEGIRSLVQRLSESSNPELALNELILTIRDAHQDNLCTQDATVMLSRVTPTRVSLRDNFLAPFRFIRGANDRTSL</sequence>
<evidence type="ECO:0000313" key="3">
    <source>
        <dbReference type="EMBL" id="QDV23250.1"/>
    </source>
</evidence>
<gene>
    <name evidence="3" type="primary">rsbU_1</name>
    <name evidence="3" type="ORF">Q31a_15480</name>
</gene>
<dbReference type="AlphaFoldDB" id="A0A518G3W3"/>
<dbReference type="InterPro" id="IPR052016">
    <property type="entry name" value="Bact_Sigma-Reg"/>
</dbReference>
<accession>A0A518G3W3</accession>